<protein>
    <recommendedName>
        <fullName evidence="2">Response regulatory domain-containing protein</fullName>
    </recommendedName>
</protein>
<feature type="domain" description="Response regulatory" evidence="2">
    <location>
        <begin position="1"/>
        <end position="64"/>
    </location>
</feature>
<name>B9TIG9_RICCO</name>
<evidence type="ECO:0000256" key="1">
    <source>
        <dbReference type="PROSITE-ProRule" id="PRU00169"/>
    </source>
</evidence>
<comment type="caution">
    <text evidence="1">Lacks conserved residue(s) required for the propagation of feature annotation.</text>
</comment>
<dbReference type="SUPFAM" id="SSF52172">
    <property type="entry name" value="CheY-like"/>
    <property type="match status" value="1"/>
</dbReference>
<dbReference type="GO" id="GO:0000160">
    <property type="term" value="P:phosphorelay signal transduction system"/>
    <property type="evidence" value="ECO:0007669"/>
    <property type="project" value="InterPro"/>
</dbReference>
<evidence type="ECO:0000259" key="2">
    <source>
        <dbReference type="PROSITE" id="PS50110"/>
    </source>
</evidence>
<sequence>MPDVPGHEVLKFAMEHQPEAIRILLTGYADLESLVKCVNEGGLYKYVTKPWEPENLQLMVEFALEGLTLQRQLDTATGIIRRNHYFPKEMLDRLKQAAVTRGEPMINIIHRAINKELASTPK</sequence>
<dbReference type="AlphaFoldDB" id="B9TIG9"/>
<keyword evidence="4" id="KW-1185">Reference proteome</keyword>
<reference evidence="4" key="1">
    <citation type="journal article" date="2010" name="Nat. Biotechnol.">
        <title>Draft genome sequence of the oilseed species Ricinus communis.</title>
        <authorList>
            <person name="Chan A.P."/>
            <person name="Crabtree J."/>
            <person name="Zhao Q."/>
            <person name="Lorenzi H."/>
            <person name="Orvis J."/>
            <person name="Puiu D."/>
            <person name="Melake-Berhan A."/>
            <person name="Jones K.M."/>
            <person name="Redman J."/>
            <person name="Chen G."/>
            <person name="Cahoon E.B."/>
            <person name="Gedil M."/>
            <person name="Stanke M."/>
            <person name="Haas B.J."/>
            <person name="Wortman J.R."/>
            <person name="Fraser-Liggett C.M."/>
            <person name="Ravel J."/>
            <person name="Rabinowicz P.D."/>
        </authorList>
    </citation>
    <scope>NUCLEOTIDE SEQUENCE [LARGE SCALE GENOMIC DNA]</scope>
    <source>
        <strain evidence="4">cv. Hale</strain>
    </source>
</reference>
<dbReference type="Gene3D" id="3.40.50.2300">
    <property type="match status" value="1"/>
</dbReference>
<dbReference type="InterPro" id="IPR011006">
    <property type="entry name" value="CheY-like_superfamily"/>
</dbReference>
<evidence type="ECO:0000313" key="3">
    <source>
        <dbReference type="EMBL" id="EEF24346.1"/>
    </source>
</evidence>
<dbReference type="eggNOG" id="ENOG502SFB9">
    <property type="taxonomic scope" value="Eukaryota"/>
</dbReference>
<accession>B9TIG9</accession>
<organism evidence="3 4">
    <name type="scientific">Ricinus communis</name>
    <name type="common">Castor bean</name>
    <dbReference type="NCBI Taxonomy" id="3988"/>
    <lineage>
        <taxon>Eukaryota</taxon>
        <taxon>Viridiplantae</taxon>
        <taxon>Streptophyta</taxon>
        <taxon>Embryophyta</taxon>
        <taxon>Tracheophyta</taxon>
        <taxon>Spermatophyta</taxon>
        <taxon>Magnoliopsida</taxon>
        <taxon>eudicotyledons</taxon>
        <taxon>Gunneridae</taxon>
        <taxon>Pentapetalae</taxon>
        <taxon>rosids</taxon>
        <taxon>fabids</taxon>
        <taxon>Malpighiales</taxon>
        <taxon>Euphorbiaceae</taxon>
        <taxon>Acalyphoideae</taxon>
        <taxon>Acalypheae</taxon>
        <taxon>Ricinus</taxon>
    </lineage>
</organism>
<proteinExistence type="predicted"/>
<dbReference type="InterPro" id="IPR001789">
    <property type="entry name" value="Sig_transdc_resp-reg_receiver"/>
</dbReference>
<dbReference type="Proteomes" id="UP000008311">
    <property type="component" value="Unassembled WGS sequence"/>
</dbReference>
<dbReference type="InParanoid" id="B9TIG9"/>
<evidence type="ECO:0000313" key="4">
    <source>
        <dbReference type="Proteomes" id="UP000008311"/>
    </source>
</evidence>
<dbReference type="EMBL" id="EQ982554">
    <property type="protein sequence ID" value="EEF24346.1"/>
    <property type="molecule type" value="Genomic_DNA"/>
</dbReference>
<dbReference type="PROSITE" id="PS50110">
    <property type="entry name" value="RESPONSE_REGULATORY"/>
    <property type="match status" value="1"/>
</dbReference>
<gene>
    <name evidence="3" type="ORF">RCOM_1828160</name>
</gene>